<dbReference type="Proteomes" id="UP000050909">
    <property type="component" value="Unassembled WGS sequence"/>
</dbReference>
<dbReference type="FunFam" id="3.30.300.20:FF:000002">
    <property type="entry name" value="Transcription termination/antitermination protein NusA"/>
    <property type="match status" value="1"/>
</dbReference>
<dbReference type="Gene3D" id="2.40.50.140">
    <property type="entry name" value="Nucleic acid-binding proteins"/>
    <property type="match status" value="1"/>
</dbReference>
<keyword evidence="5 7" id="KW-0805">Transcription regulation</keyword>
<dbReference type="EMBL" id="AZCV01000001">
    <property type="protein sequence ID" value="KRK38428.1"/>
    <property type="molecule type" value="Genomic_DNA"/>
</dbReference>
<name>A0A0R1GVX8_9LACO</name>
<comment type="caution">
    <text evidence="11">The sequence shown here is derived from an EMBL/GenBank/DDBJ whole genome shotgun (WGS) entry which is preliminary data.</text>
</comment>
<dbReference type="CDD" id="cd02134">
    <property type="entry name" value="KH-II_NusA_rpt1"/>
    <property type="match status" value="1"/>
</dbReference>
<dbReference type="SUPFAM" id="SSF50249">
    <property type="entry name" value="Nucleic acid-binding proteins"/>
    <property type="match status" value="1"/>
</dbReference>
<dbReference type="InterPro" id="IPR030842">
    <property type="entry name" value="TF_NusA_bacterial"/>
</dbReference>
<dbReference type="Pfam" id="PF26594">
    <property type="entry name" value="KH_NusA_2nd"/>
    <property type="match status" value="1"/>
</dbReference>
<keyword evidence="12" id="KW-1185">Reference proteome</keyword>
<dbReference type="PATRIC" id="fig|1423722.3.peg.115"/>
<gene>
    <name evidence="7" type="primary">nusA</name>
    <name evidence="11" type="ORF">FC62_GL000113</name>
</gene>
<dbReference type="GO" id="GO:0006353">
    <property type="term" value="P:DNA-templated transcription termination"/>
    <property type="evidence" value="ECO:0007669"/>
    <property type="project" value="UniProtKB-UniRule"/>
</dbReference>
<dbReference type="SUPFAM" id="SSF54814">
    <property type="entry name" value="Prokaryotic type KH domain (KH-domain type II)"/>
    <property type="match status" value="2"/>
</dbReference>
<evidence type="ECO:0000256" key="2">
    <source>
        <dbReference type="ARBA" id="ARBA00022490"/>
    </source>
</evidence>
<dbReference type="NCBIfam" id="TIGR01953">
    <property type="entry name" value="NusA"/>
    <property type="match status" value="1"/>
</dbReference>
<evidence type="ECO:0000313" key="11">
    <source>
        <dbReference type="EMBL" id="KRK38428.1"/>
    </source>
</evidence>
<dbReference type="InterPro" id="IPR004087">
    <property type="entry name" value="KH_dom"/>
</dbReference>
<dbReference type="GO" id="GO:0003723">
    <property type="term" value="F:RNA binding"/>
    <property type="evidence" value="ECO:0007669"/>
    <property type="project" value="UniProtKB-UniRule"/>
</dbReference>
<organism evidence="11 12">
    <name type="scientific">Amylolactobacillus amylotrophicus DSM 20534</name>
    <dbReference type="NCBI Taxonomy" id="1423722"/>
    <lineage>
        <taxon>Bacteria</taxon>
        <taxon>Bacillati</taxon>
        <taxon>Bacillota</taxon>
        <taxon>Bacilli</taxon>
        <taxon>Lactobacillales</taxon>
        <taxon>Lactobacillaceae</taxon>
        <taxon>Amylolactobacillus</taxon>
    </lineage>
</organism>
<feature type="region of interest" description="Disordered" evidence="8">
    <location>
        <begin position="346"/>
        <end position="388"/>
    </location>
</feature>
<dbReference type="InterPro" id="IPR012340">
    <property type="entry name" value="NA-bd_OB-fold"/>
</dbReference>
<dbReference type="PANTHER" id="PTHR22648:SF0">
    <property type="entry name" value="TRANSCRIPTION TERMINATION_ANTITERMINATION PROTEIN NUSA"/>
    <property type="match status" value="1"/>
</dbReference>
<dbReference type="InterPro" id="IPR015946">
    <property type="entry name" value="KH_dom-like_a/b"/>
</dbReference>
<dbReference type="InterPro" id="IPR003029">
    <property type="entry name" value="S1_domain"/>
</dbReference>
<evidence type="ECO:0000256" key="3">
    <source>
        <dbReference type="ARBA" id="ARBA00022814"/>
    </source>
</evidence>
<dbReference type="CDD" id="cd22529">
    <property type="entry name" value="KH-II_NusA_rpt2"/>
    <property type="match status" value="1"/>
</dbReference>
<feature type="domain" description="K Homology" evidence="10">
    <location>
        <begin position="300"/>
        <end position="375"/>
    </location>
</feature>
<evidence type="ECO:0000256" key="5">
    <source>
        <dbReference type="ARBA" id="ARBA00023015"/>
    </source>
</evidence>
<comment type="subunit">
    <text evidence="7">Monomer. Binds directly to the core enzyme of the DNA-dependent RNA polymerase and to nascent RNA.</text>
</comment>
<dbReference type="RefSeq" id="WP_054744963.1">
    <property type="nucleotide sequence ID" value="NZ_AZCV01000001.1"/>
</dbReference>
<dbReference type="AlphaFoldDB" id="A0A0R1GVX8"/>
<reference evidence="11 12" key="1">
    <citation type="journal article" date="2015" name="Genome Announc.">
        <title>Expanding the biotechnology potential of lactobacilli through comparative genomics of 213 strains and associated genera.</title>
        <authorList>
            <person name="Sun Z."/>
            <person name="Harris H.M."/>
            <person name="McCann A."/>
            <person name="Guo C."/>
            <person name="Argimon S."/>
            <person name="Zhang W."/>
            <person name="Yang X."/>
            <person name="Jeffery I.B."/>
            <person name="Cooney J.C."/>
            <person name="Kagawa T.F."/>
            <person name="Liu W."/>
            <person name="Song Y."/>
            <person name="Salvetti E."/>
            <person name="Wrobel A."/>
            <person name="Rasinkangas P."/>
            <person name="Parkhill J."/>
            <person name="Rea M.C."/>
            <person name="O'Sullivan O."/>
            <person name="Ritari J."/>
            <person name="Douillard F.P."/>
            <person name="Paul Ross R."/>
            <person name="Yang R."/>
            <person name="Briner A.E."/>
            <person name="Felis G.E."/>
            <person name="de Vos W.M."/>
            <person name="Barrangou R."/>
            <person name="Klaenhammer T.R."/>
            <person name="Caufield P.W."/>
            <person name="Cui Y."/>
            <person name="Zhang H."/>
            <person name="O'Toole P.W."/>
        </authorList>
    </citation>
    <scope>NUCLEOTIDE SEQUENCE [LARGE SCALE GENOMIC DNA]</scope>
    <source>
        <strain evidence="11 12">DSM 20534</strain>
    </source>
</reference>
<evidence type="ECO:0000256" key="6">
    <source>
        <dbReference type="ARBA" id="ARBA00023163"/>
    </source>
</evidence>
<accession>A0A0R1GVX8</accession>
<dbReference type="HAMAP" id="MF_00945_B">
    <property type="entry name" value="NusA_B"/>
    <property type="match status" value="1"/>
</dbReference>
<feature type="domain" description="K Homology" evidence="10">
    <location>
        <begin position="229"/>
        <end position="288"/>
    </location>
</feature>
<dbReference type="InterPro" id="IPR009019">
    <property type="entry name" value="KH_sf_prok-type"/>
</dbReference>
<dbReference type="SMART" id="SM00322">
    <property type="entry name" value="KH"/>
    <property type="match status" value="2"/>
</dbReference>
<evidence type="ECO:0000256" key="8">
    <source>
        <dbReference type="SAM" id="MobiDB-lite"/>
    </source>
</evidence>
<dbReference type="SMART" id="SM00316">
    <property type="entry name" value="S1"/>
    <property type="match status" value="1"/>
</dbReference>
<keyword evidence="2 7" id="KW-0963">Cytoplasm</keyword>
<dbReference type="InterPro" id="IPR010213">
    <property type="entry name" value="TF_NusA"/>
</dbReference>
<keyword evidence="1 7" id="KW-0806">Transcription termination</keyword>
<dbReference type="SUPFAM" id="SSF69705">
    <property type="entry name" value="Transcription factor NusA, N-terminal domain"/>
    <property type="match status" value="1"/>
</dbReference>
<comment type="subcellular location">
    <subcellularLocation>
        <location evidence="7">Cytoplasm</location>
    </subcellularLocation>
</comment>
<keyword evidence="3 7" id="KW-0889">Transcription antitermination</keyword>
<dbReference type="FunFam" id="3.30.1480.10:FF:000002">
    <property type="entry name" value="Transcription termination/antitermination protein NusA"/>
    <property type="match status" value="1"/>
</dbReference>
<evidence type="ECO:0000256" key="7">
    <source>
        <dbReference type="HAMAP-Rule" id="MF_00945"/>
    </source>
</evidence>
<dbReference type="FunFam" id="3.30.300.20:FF:000005">
    <property type="entry name" value="Transcription termination/antitermination protein NusA"/>
    <property type="match status" value="1"/>
</dbReference>
<dbReference type="InterPro" id="IPR058582">
    <property type="entry name" value="KH_NusA_2nd"/>
</dbReference>
<dbReference type="PROSITE" id="PS50084">
    <property type="entry name" value="KH_TYPE_1"/>
    <property type="match status" value="1"/>
</dbReference>
<dbReference type="Gene3D" id="3.30.300.20">
    <property type="match status" value="2"/>
</dbReference>
<sequence>MSKEMLEAFDSLEREKGIKKEVIIAALEAALISAYKKNYGQAQNVEVKFDEQKGNIKVLAVKTVVEEVQDDRLEVSLKDALAINRAYEVGDEIRFEVTPTNFGRIAAQTAKQVIMQRMREAERANILDEYAQYQDELMSGTIARKDNRYVYVNIGKVEAVMGKNDQMPNEVYNPQSRIKVLVTQVGSDSHGLKISVSRTSPELVKRLFEQEVPEIYDGTVEIVSIAREAGDRTKVAVRSDNPDVDPVGTCVGPKGARVQTIVTELHGENIDIVKYEDDASDYIANALNPAEVIAVQFDEENKSCLVIVPDYQLSLAIGKKGQNVRLAARLTGYKIDIKPESEVEFVDEDVDADYDDAEPESTVTEDSEVIEDDLTEEPSTDEEETTEE</sequence>
<evidence type="ECO:0000256" key="1">
    <source>
        <dbReference type="ARBA" id="ARBA00022472"/>
    </source>
</evidence>
<evidence type="ECO:0000256" key="4">
    <source>
        <dbReference type="ARBA" id="ARBA00022884"/>
    </source>
</evidence>
<evidence type="ECO:0000313" key="12">
    <source>
        <dbReference type="Proteomes" id="UP000050909"/>
    </source>
</evidence>
<dbReference type="Gene3D" id="3.30.1480.10">
    <property type="entry name" value="NusA, N-terminal domain"/>
    <property type="match status" value="1"/>
</dbReference>
<keyword evidence="4 7" id="KW-0694">RNA-binding</keyword>
<protein>
    <recommendedName>
        <fullName evidence="7">Transcription termination/antitermination protein NusA</fullName>
    </recommendedName>
</protein>
<dbReference type="InterPro" id="IPR013735">
    <property type="entry name" value="TF_NusA_N"/>
</dbReference>
<dbReference type="GO" id="GO:0003700">
    <property type="term" value="F:DNA-binding transcription factor activity"/>
    <property type="evidence" value="ECO:0007669"/>
    <property type="project" value="InterPro"/>
</dbReference>
<comment type="function">
    <text evidence="7">Participates in both transcription termination and antitermination.</text>
</comment>
<comment type="similarity">
    <text evidence="7">Belongs to the NusA family.</text>
</comment>
<dbReference type="GO" id="GO:0031564">
    <property type="term" value="P:transcription antitermination"/>
    <property type="evidence" value="ECO:0007669"/>
    <property type="project" value="UniProtKB-UniRule"/>
</dbReference>
<dbReference type="Pfam" id="PF08529">
    <property type="entry name" value="NusA_N"/>
    <property type="match status" value="1"/>
</dbReference>
<keyword evidence="6 7" id="KW-0804">Transcription</keyword>
<dbReference type="PANTHER" id="PTHR22648">
    <property type="entry name" value="TRANSCRIPTION TERMINATION FACTOR NUSA"/>
    <property type="match status" value="1"/>
</dbReference>
<dbReference type="GO" id="GO:0005829">
    <property type="term" value="C:cytosol"/>
    <property type="evidence" value="ECO:0007669"/>
    <property type="project" value="TreeGrafter"/>
</dbReference>
<feature type="domain" description="S1 motif" evidence="9">
    <location>
        <begin position="133"/>
        <end position="199"/>
    </location>
</feature>
<dbReference type="InterPro" id="IPR025249">
    <property type="entry name" value="TF_NusA_KH_1st"/>
</dbReference>
<dbReference type="CDD" id="cd04455">
    <property type="entry name" value="S1_NusA"/>
    <property type="match status" value="1"/>
</dbReference>
<dbReference type="Pfam" id="PF13184">
    <property type="entry name" value="KH_NusA_1st"/>
    <property type="match status" value="1"/>
</dbReference>
<dbReference type="InterPro" id="IPR036555">
    <property type="entry name" value="NusA_N_sf"/>
</dbReference>
<evidence type="ECO:0000259" key="10">
    <source>
        <dbReference type="SMART" id="SM00322"/>
    </source>
</evidence>
<proteinExistence type="inferred from homology"/>
<evidence type="ECO:0000259" key="9">
    <source>
        <dbReference type="SMART" id="SM00316"/>
    </source>
</evidence>